<organism evidence="1 2">
    <name type="scientific">Uncinula necator</name>
    <name type="common">Grape powdery mildew</name>
    <dbReference type="NCBI Taxonomy" id="52586"/>
    <lineage>
        <taxon>Eukaryota</taxon>
        <taxon>Fungi</taxon>
        <taxon>Dikarya</taxon>
        <taxon>Ascomycota</taxon>
        <taxon>Pezizomycotina</taxon>
        <taxon>Leotiomycetes</taxon>
        <taxon>Erysiphales</taxon>
        <taxon>Erysiphaceae</taxon>
        <taxon>Erysiphe</taxon>
    </lineage>
</organism>
<reference evidence="1 2" key="1">
    <citation type="journal article" date="2014" name="BMC Genomics">
        <title>Adaptive genomic structural variation in the grape powdery mildew pathogen, Erysiphe necator.</title>
        <authorList>
            <person name="Jones L."/>
            <person name="Riaz S."/>
            <person name="Morales-Cruz A."/>
            <person name="Amrine K.C."/>
            <person name="McGuire B."/>
            <person name="Gubler W.D."/>
            <person name="Walker M.A."/>
            <person name="Cantu D."/>
        </authorList>
    </citation>
    <scope>NUCLEOTIDE SEQUENCE [LARGE SCALE GENOMIC DNA]</scope>
    <source>
        <strain evidence="2">c</strain>
    </source>
</reference>
<evidence type="ECO:0000313" key="1">
    <source>
        <dbReference type="EMBL" id="KHJ35738.1"/>
    </source>
</evidence>
<dbReference type="AlphaFoldDB" id="A0A0B1PBW6"/>
<dbReference type="HOGENOM" id="CLU_2442502_0_0_1"/>
<dbReference type="Proteomes" id="UP000030854">
    <property type="component" value="Unassembled WGS sequence"/>
</dbReference>
<gene>
    <name evidence="1" type="ORF">EV44_g3616</name>
</gene>
<comment type="caution">
    <text evidence="1">The sequence shown here is derived from an EMBL/GenBank/DDBJ whole genome shotgun (WGS) entry which is preliminary data.</text>
</comment>
<keyword evidence="2" id="KW-1185">Reference proteome</keyword>
<sequence length="90" mass="11310">MKIYESIPEPKRQRTRRYWIDCGEKEIYNWKEMLNICQEKFFDRVEAQKAERKLLVMRQSESQIFRKFLHDWKLQLEYAGRDWPDLRLII</sequence>
<evidence type="ECO:0000313" key="2">
    <source>
        <dbReference type="Proteomes" id="UP000030854"/>
    </source>
</evidence>
<name>A0A0B1PBW6_UNCNE</name>
<accession>A0A0B1PBW6</accession>
<evidence type="ECO:0008006" key="3">
    <source>
        <dbReference type="Google" id="ProtNLM"/>
    </source>
</evidence>
<protein>
    <recommendedName>
        <fullName evidence="3">Retrotransposon gag domain-containing protein</fullName>
    </recommendedName>
</protein>
<dbReference type="EMBL" id="JNVN01000285">
    <property type="protein sequence ID" value="KHJ35738.1"/>
    <property type="molecule type" value="Genomic_DNA"/>
</dbReference>
<proteinExistence type="predicted"/>